<protein>
    <submittedName>
        <fullName evidence="2">Uncharacterized protein</fullName>
    </submittedName>
</protein>
<evidence type="ECO:0000256" key="1">
    <source>
        <dbReference type="SAM" id="MobiDB-lite"/>
    </source>
</evidence>
<evidence type="ECO:0000313" key="3">
    <source>
        <dbReference type="Proteomes" id="UP000037460"/>
    </source>
</evidence>
<dbReference type="Proteomes" id="UP000037460">
    <property type="component" value="Unassembled WGS sequence"/>
</dbReference>
<organism evidence="2 3">
    <name type="scientific">Chrysochromulina tobinii</name>
    <dbReference type="NCBI Taxonomy" id="1460289"/>
    <lineage>
        <taxon>Eukaryota</taxon>
        <taxon>Haptista</taxon>
        <taxon>Haptophyta</taxon>
        <taxon>Prymnesiophyceae</taxon>
        <taxon>Prymnesiales</taxon>
        <taxon>Chrysochromulinaceae</taxon>
        <taxon>Chrysochromulina</taxon>
    </lineage>
</organism>
<dbReference type="AlphaFoldDB" id="A0A0M0JDD8"/>
<name>A0A0M0JDD8_9EUKA</name>
<accession>A0A0M0JDD8</accession>
<feature type="region of interest" description="Disordered" evidence="1">
    <location>
        <begin position="1"/>
        <end position="63"/>
    </location>
</feature>
<dbReference type="EMBL" id="JWZX01003077">
    <property type="protein sequence ID" value="KOO24586.1"/>
    <property type="molecule type" value="Genomic_DNA"/>
</dbReference>
<reference evidence="3" key="1">
    <citation type="journal article" date="2015" name="PLoS Genet.">
        <title>Genome Sequence and Transcriptome Analyses of Chrysochromulina tobin: Metabolic Tools for Enhanced Algal Fitness in the Prominent Order Prymnesiales (Haptophyceae).</title>
        <authorList>
            <person name="Hovde B.T."/>
            <person name="Deodato C.R."/>
            <person name="Hunsperger H.M."/>
            <person name="Ryken S.A."/>
            <person name="Yost W."/>
            <person name="Jha R.K."/>
            <person name="Patterson J."/>
            <person name="Monnat R.J. Jr."/>
            <person name="Barlow S.B."/>
            <person name="Starkenburg S.R."/>
            <person name="Cattolico R.A."/>
        </authorList>
    </citation>
    <scope>NUCLEOTIDE SEQUENCE</scope>
    <source>
        <strain evidence="3">CCMP291</strain>
    </source>
</reference>
<proteinExistence type="predicted"/>
<evidence type="ECO:0000313" key="2">
    <source>
        <dbReference type="EMBL" id="KOO24586.1"/>
    </source>
</evidence>
<keyword evidence="3" id="KW-1185">Reference proteome</keyword>
<comment type="caution">
    <text evidence="2">The sequence shown here is derived from an EMBL/GenBank/DDBJ whole genome shotgun (WGS) entry which is preliminary data.</text>
</comment>
<feature type="compositionally biased region" description="Basic and acidic residues" evidence="1">
    <location>
        <begin position="26"/>
        <end position="36"/>
    </location>
</feature>
<sequence>MADDASKGIDFGPTTHIDLGPRRGGSGRERGAEGRAHPNALRAHGIGPTAFAPRNGARSGAAHISGGANAATILKKKA</sequence>
<gene>
    <name evidence="2" type="ORF">Ctob_007014</name>
</gene>